<protein>
    <submittedName>
        <fullName evidence="7">Solute carrier family 22 member</fullName>
    </submittedName>
</protein>
<feature type="transmembrane region" description="Helical" evidence="5">
    <location>
        <begin position="226"/>
        <end position="246"/>
    </location>
</feature>
<evidence type="ECO:0000313" key="8">
    <source>
        <dbReference type="Proteomes" id="UP000276133"/>
    </source>
</evidence>
<organism evidence="7 8">
    <name type="scientific">Brachionus plicatilis</name>
    <name type="common">Marine rotifer</name>
    <name type="synonym">Brachionus muelleri</name>
    <dbReference type="NCBI Taxonomy" id="10195"/>
    <lineage>
        <taxon>Eukaryota</taxon>
        <taxon>Metazoa</taxon>
        <taxon>Spiralia</taxon>
        <taxon>Gnathifera</taxon>
        <taxon>Rotifera</taxon>
        <taxon>Eurotatoria</taxon>
        <taxon>Monogononta</taxon>
        <taxon>Pseudotrocha</taxon>
        <taxon>Ploima</taxon>
        <taxon>Brachionidae</taxon>
        <taxon>Brachionus</taxon>
    </lineage>
</organism>
<dbReference type="InterPro" id="IPR036259">
    <property type="entry name" value="MFS_trans_sf"/>
</dbReference>
<keyword evidence="2 5" id="KW-0812">Transmembrane</keyword>
<evidence type="ECO:0000256" key="1">
    <source>
        <dbReference type="ARBA" id="ARBA00004141"/>
    </source>
</evidence>
<feature type="transmembrane region" description="Helical" evidence="5">
    <location>
        <begin position="99"/>
        <end position="121"/>
    </location>
</feature>
<dbReference type="PROSITE" id="PS50850">
    <property type="entry name" value="MFS"/>
    <property type="match status" value="1"/>
</dbReference>
<dbReference type="STRING" id="10195.A0A3M7S2R4"/>
<gene>
    <name evidence="7" type="ORF">BpHYR1_054514</name>
</gene>
<dbReference type="InterPro" id="IPR011701">
    <property type="entry name" value="MFS"/>
</dbReference>
<keyword evidence="8" id="KW-1185">Reference proteome</keyword>
<dbReference type="PROSITE" id="PS00216">
    <property type="entry name" value="SUGAR_TRANSPORT_1"/>
    <property type="match status" value="1"/>
</dbReference>
<feature type="transmembrane region" description="Helical" evidence="5">
    <location>
        <begin position="317"/>
        <end position="340"/>
    </location>
</feature>
<feature type="transmembrane region" description="Helical" evidence="5">
    <location>
        <begin position="373"/>
        <end position="392"/>
    </location>
</feature>
<dbReference type="Pfam" id="PF07690">
    <property type="entry name" value="MFS_1"/>
    <property type="match status" value="1"/>
</dbReference>
<feature type="transmembrane region" description="Helical" evidence="5">
    <location>
        <begin position="464"/>
        <end position="484"/>
    </location>
</feature>
<dbReference type="InterPro" id="IPR005829">
    <property type="entry name" value="Sugar_transporter_CS"/>
</dbReference>
<evidence type="ECO:0000256" key="4">
    <source>
        <dbReference type="ARBA" id="ARBA00023136"/>
    </source>
</evidence>
<evidence type="ECO:0000256" key="3">
    <source>
        <dbReference type="ARBA" id="ARBA00022989"/>
    </source>
</evidence>
<dbReference type="EMBL" id="REGN01002147">
    <property type="protein sequence ID" value="RNA29949.1"/>
    <property type="molecule type" value="Genomic_DNA"/>
</dbReference>
<evidence type="ECO:0000313" key="7">
    <source>
        <dbReference type="EMBL" id="RNA29949.1"/>
    </source>
</evidence>
<keyword evidence="3 5" id="KW-1133">Transmembrane helix</keyword>
<feature type="transmembrane region" description="Helical" evidence="5">
    <location>
        <begin position="201"/>
        <end position="220"/>
    </location>
</feature>
<evidence type="ECO:0000256" key="2">
    <source>
        <dbReference type="ARBA" id="ARBA00022692"/>
    </source>
</evidence>
<evidence type="ECO:0000256" key="5">
    <source>
        <dbReference type="SAM" id="Phobius"/>
    </source>
</evidence>
<reference evidence="7 8" key="1">
    <citation type="journal article" date="2018" name="Sci. Rep.">
        <title>Genomic signatures of local adaptation to the degree of environmental predictability in rotifers.</title>
        <authorList>
            <person name="Franch-Gras L."/>
            <person name="Hahn C."/>
            <person name="Garcia-Roger E.M."/>
            <person name="Carmona M.J."/>
            <person name="Serra M."/>
            <person name="Gomez A."/>
        </authorList>
    </citation>
    <scope>NUCLEOTIDE SEQUENCE [LARGE SCALE GENOMIC DNA]</scope>
    <source>
        <strain evidence="7">HYR1</strain>
    </source>
</reference>
<dbReference type="GO" id="GO:0016020">
    <property type="term" value="C:membrane"/>
    <property type="evidence" value="ECO:0007669"/>
    <property type="project" value="UniProtKB-SubCell"/>
</dbReference>
<feature type="transmembrane region" description="Helical" evidence="5">
    <location>
        <begin position="20"/>
        <end position="41"/>
    </location>
</feature>
<dbReference type="SUPFAM" id="SSF103473">
    <property type="entry name" value="MFS general substrate transporter"/>
    <property type="match status" value="1"/>
</dbReference>
<dbReference type="InterPro" id="IPR020846">
    <property type="entry name" value="MFS_dom"/>
</dbReference>
<evidence type="ECO:0000259" key="6">
    <source>
        <dbReference type="PROSITE" id="PS50850"/>
    </source>
</evidence>
<dbReference type="OrthoDB" id="2261376at2759"/>
<proteinExistence type="predicted"/>
<feature type="transmembrane region" description="Helical" evidence="5">
    <location>
        <begin position="133"/>
        <end position="155"/>
    </location>
</feature>
<feature type="transmembrane region" description="Helical" evidence="5">
    <location>
        <begin position="346"/>
        <end position="366"/>
    </location>
</feature>
<name>A0A3M7S2R4_BRAPC</name>
<comment type="subcellular location">
    <subcellularLocation>
        <location evidence="1">Membrane</location>
        <topology evidence="1">Multi-pass membrane protein</topology>
    </subcellularLocation>
</comment>
<dbReference type="Gene3D" id="1.20.1250.20">
    <property type="entry name" value="MFS general substrate transporter like domains"/>
    <property type="match status" value="1"/>
</dbReference>
<dbReference type="AlphaFoldDB" id="A0A3M7S2R4"/>
<accession>A0A3M7S2R4</accession>
<dbReference type="Proteomes" id="UP000276133">
    <property type="component" value="Unassembled WGS sequence"/>
</dbReference>
<dbReference type="PANTHER" id="PTHR24064">
    <property type="entry name" value="SOLUTE CARRIER FAMILY 22 MEMBER"/>
    <property type="match status" value="1"/>
</dbReference>
<feature type="domain" description="Major facilitator superfamily (MFS) profile" evidence="6">
    <location>
        <begin position="21"/>
        <end position="489"/>
    </location>
</feature>
<feature type="transmembrane region" description="Helical" evidence="5">
    <location>
        <begin position="161"/>
        <end position="189"/>
    </location>
</feature>
<comment type="caution">
    <text evidence="7">The sequence shown here is derived from an EMBL/GenBank/DDBJ whole genome shotgun (WGS) entry which is preliminary data.</text>
</comment>
<keyword evidence="4 5" id="KW-0472">Membrane</keyword>
<feature type="transmembrane region" description="Helical" evidence="5">
    <location>
        <begin position="398"/>
        <end position="423"/>
    </location>
</feature>
<sequence>MENVLEKVGPFGKFQKCSLIVIGVVSMISAMTVFSTVFLLAEPNIVCVDLTNNQTISNMSNQCQLWATHNKTSFKCRMDESVFGSTIVSDWNLICNRSIFMSLIQTFYMIGTIFSFILGYLADRYGRKKTSILAAASIMVVYLVNNIINLEILNIDHKTRYLVFLISQIVSGMMNLGIFLIVFILLFEITSFKYHTLVTNVNLYLYVLAQLIICLVSYIFRDWLAINWFIGVFSLIVLILSVFFLPESPSFYIATRDYKSAHLLLEKMAKFNGKKSFMAYADFEAEMSTLAKNHHATTKVTAFSYIFHSKFRLYKTFALSVIYFGLTLTYYGVSLGITSVGGLNPYLVYILSAMAEAIGYMACHLNEIFRRKYVYIAFLFLASVMCLLVAMLPNDQNGSILVTVFALIGKTMISGAFNISYNYTSSMFPAIIRNTLSLSVSCVGRAGSIISPIINLLGNTVWKPLPYIIFSAFSLVGCFLIASLPEPKGFD</sequence>
<dbReference type="GO" id="GO:0022857">
    <property type="term" value="F:transmembrane transporter activity"/>
    <property type="evidence" value="ECO:0007669"/>
    <property type="project" value="InterPro"/>
</dbReference>